<feature type="signal peptide" evidence="10">
    <location>
        <begin position="1"/>
        <end position="18"/>
    </location>
</feature>
<evidence type="ECO:0000313" key="13">
    <source>
        <dbReference type="EMBL" id="WOJ94693.1"/>
    </source>
</evidence>
<evidence type="ECO:0000256" key="3">
    <source>
        <dbReference type="ARBA" id="ARBA00022452"/>
    </source>
</evidence>
<dbReference type="InterPro" id="IPR036942">
    <property type="entry name" value="Beta-barrel_TonB_sf"/>
</dbReference>
<evidence type="ECO:0000256" key="4">
    <source>
        <dbReference type="ARBA" id="ARBA00022692"/>
    </source>
</evidence>
<evidence type="ECO:0000313" key="14">
    <source>
        <dbReference type="Proteomes" id="UP001626537"/>
    </source>
</evidence>
<dbReference type="PANTHER" id="PTHR30069">
    <property type="entry name" value="TONB-DEPENDENT OUTER MEMBRANE RECEPTOR"/>
    <property type="match status" value="1"/>
</dbReference>
<organism evidence="13 14">
    <name type="scientific">Congregibacter variabilis</name>
    <dbReference type="NCBI Taxonomy" id="3081200"/>
    <lineage>
        <taxon>Bacteria</taxon>
        <taxon>Pseudomonadati</taxon>
        <taxon>Pseudomonadota</taxon>
        <taxon>Gammaproteobacteria</taxon>
        <taxon>Cellvibrionales</taxon>
        <taxon>Halieaceae</taxon>
        <taxon>Congregibacter</taxon>
    </lineage>
</organism>
<feature type="compositionally biased region" description="Acidic residues" evidence="9">
    <location>
        <begin position="291"/>
        <end position="301"/>
    </location>
</feature>
<keyword evidence="3" id="KW-1134">Transmembrane beta strand</keyword>
<dbReference type="Gene3D" id="2.40.170.20">
    <property type="entry name" value="TonB-dependent receptor, beta-barrel domain"/>
    <property type="match status" value="1"/>
</dbReference>
<dbReference type="InterPro" id="IPR039426">
    <property type="entry name" value="TonB-dep_rcpt-like"/>
</dbReference>
<accession>A0ABZ0I595</accession>
<evidence type="ECO:0000256" key="5">
    <source>
        <dbReference type="ARBA" id="ARBA00023077"/>
    </source>
</evidence>
<evidence type="ECO:0000259" key="11">
    <source>
        <dbReference type="Pfam" id="PF00593"/>
    </source>
</evidence>
<keyword evidence="5 8" id="KW-0798">TonB box</keyword>
<feature type="chain" id="PRO_5046212755" evidence="10">
    <location>
        <begin position="19"/>
        <end position="700"/>
    </location>
</feature>
<keyword evidence="14" id="KW-1185">Reference proteome</keyword>
<dbReference type="SUPFAM" id="SSF56935">
    <property type="entry name" value="Porins"/>
    <property type="match status" value="1"/>
</dbReference>
<gene>
    <name evidence="13" type="ORF">R0135_05875</name>
</gene>
<keyword evidence="13" id="KW-0675">Receptor</keyword>
<evidence type="ECO:0000256" key="6">
    <source>
        <dbReference type="ARBA" id="ARBA00023136"/>
    </source>
</evidence>
<dbReference type="Proteomes" id="UP001626537">
    <property type="component" value="Chromosome"/>
</dbReference>
<sequence length="700" mass="76747">MKRTLIAALVGAASQAMAQVPESRVEHVLVTMPIHKKAAETALPVTVVTGEELRRLAASTLGETLGDKPGISNSSFGPGVGRPVIRGQAGPRTINLNNGIAAADVSSLSPDHAVSIEAMLAESIEVLRGPATMLYGGGAIGGVINTRDNRIPTDRIDGIQGAVEYRYDDAPEMNTGVLKLEGGAGDFAFHVSGTFRDFEDVSIPGLAIDEEAVEMQEELLGGEHDEDHEEEELENSDGFIANTNGDSDVFTLGGSYHFGEKNYVGLAYNSFETNYGIPPGAHGHEEHEGEEHEGEDHEEEEEEEEIIRIDLKQERYDTQLHLHDVVPGLIDTVRGFLTYTDYEHVELEGAEIGTQFSRETYEGRLELVREGDNHGVLGLQWRADEFEAVGEEAYVPKTDSSEWGVFYVQDFHTQDWQFEVGGRAEYVERDPATGFEEDFTSFSLSGSGLYNINSDWSLGASLSRAERAPSTEELFSNLNNSAEEFVTHAATGIIEVGDPNLDTEVSLNADLSLTYMSERAFAEITFFYNTFNDYIFLLNTGSEVDETPVYVYEQDDANFYGLEVESSFELATVAGGAVSLGVFGDMITGEFDSAGDVPRLPPMRVGSELSWRSDSLGVYLKVLNASDQDNPGDFETETDGYTRWDAGIDYSMQFAGNTELFAFLKLKNITDEEIRLSTSFLRNFAPQAGESVEAGVRLMF</sequence>
<comment type="similarity">
    <text evidence="8">Belongs to the TonB-dependent receptor family.</text>
</comment>
<feature type="region of interest" description="Disordered" evidence="9">
    <location>
        <begin position="277"/>
        <end position="301"/>
    </location>
</feature>
<keyword evidence="7" id="KW-0998">Cell outer membrane</keyword>
<protein>
    <submittedName>
        <fullName evidence="13">TonB-dependent receptor</fullName>
    </submittedName>
</protein>
<dbReference type="EMBL" id="CP136864">
    <property type="protein sequence ID" value="WOJ94693.1"/>
    <property type="molecule type" value="Genomic_DNA"/>
</dbReference>
<evidence type="ECO:0000256" key="7">
    <source>
        <dbReference type="ARBA" id="ARBA00023237"/>
    </source>
</evidence>
<evidence type="ECO:0000256" key="1">
    <source>
        <dbReference type="ARBA" id="ARBA00004571"/>
    </source>
</evidence>
<dbReference type="Pfam" id="PF00593">
    <property type="entry name" value="TonB_dep_Rec_b-barrel"/>
    <property type="match status" value="1"/>
</dbReference>
<keyword evidence="6 8" id="KW-0472">Membrane</keyword>
<dbReference type="InterPro" id="IPR000531">
    <property type="entry name" value="Beta-barrel_TonB"/>
</dbReference>
<evidence type="ECO:0000256" key="2">
    <source>
        <dbReference type="ARBA" id="ARBA00022448"/>
    </source>
</evidence>
<feature type="domain" description="TonB-dependent receptor plug" evidence="12">
    <location>
        <begin position="39"/>
        <end position="143"/>
    </location>
</feature>
<evidence type="ECO:0000256" key="9">
    <source>
        <dbReference type="SAM" id="MobiDB-lite"/>
    </source>
</evidence>
<feature type="domain" description="TonB-dependent receptor-like beta-barrel" evidence="11">
    <location>
        <begin position="244"/>
        <end position="652"/>
    </location>
</feature>
<keyword evidence="4" id="KW-0812">Transmembrane</keyword>
<name>A0ABZ0I595_9GAMM</name>
<reference evidence="13 14" key="1">
    <citation type="submission" date="2023-10" db="EMBL/GenBank/DDBJ databases">
        <title>Two novel species belonging to the OM43/NOR5 clade.</title>
        <authorList>
            <person name="Park M."/>
        </authorList>
    </citation>
    <scope>NUCLEOTIDE SEQUENCE [LARGE SCALE GENOMIC DNA]</scope>
    <source>
        <strain evidence="13 14">IMCC43200</strain>
    </source>
</reference>
<proteinExistence type="inferred from homology"/>
<evidence type="ECO:0000256" key="10">
    <source>
        <dbReference type="SAM" id="SignalP"/>
    </source>
</evidence>
<dbReference type="InterPro" id="IPR037066">
    <property type="entry name" value="Plug_dom_sf"/>
</dbReference>
<keyword evidence="10" id="KW-0732">Signal</keyword>
<dbReference type="RefSeq" id="WP_407349330.1">
    <property type="nucleotide sequence ID" value="NZ_CP136864.1"/>
</dbReference>
<evidence type="ECO:0000259" key="12">
    <source>
        <dbReference type="Pfam" id="PF07715"/>
    </source>
</evidence>
<dbReference type="Pfam" id="PF07715">
    <property type="entry name" value="Plug"/>
    <property type="match status" value="1"/>
</dbReference>
<dbReference type="PANTHER" id="PTHR30069:SF40">
    <property type="entry name" value="TONB-DEPENDENT RECEPTOR NMB0964-RELATED"/>
    <property type="match status" value="1"/>
</dbReference>
<dbReference type="InterPro" id="IPR012910">
    <property type="entry name" value="Plug_dom"/>
</dbReference>
<evidence type="ECO:0000256" key="8">
    <source>
        <dbReference type="RuleBase" id="RU003357"/>
    </source>
</evidence>
<dbReference type="Gene3D" id="2.170.130.10">
    <property type="entry name" value="TonB-dependent receptor, plug domain"/>
    <property type="match status" value="1"/>
</dbReference>
<comment type="subcellular location">
    <subcellularLocation>
        <location evidence="1">Cell outer membrane</location>
        <topology evidence="1">Multi-pass membrane protein</topology>
    </subcellularLocation>
</comment>
<keyword evidence="2" id="KW-0813">Transport</keyword>